<proteinExistence type="predicted"/>
<dbReference type="AlphaFoldDB" id="A0AAQ0BU45"/>
<dbReference type="GeneID" id="45695844"/>
<evidence type="ECO:0000313" key="5">
    <source>
        <dbReference type="Proteomes" id="UP001056386"/>
    </source>
</evidence>
<sequence>MPIETVSGESGAELKAGCRRGVPNGKQNRKQNDNEVCLGIEAMRLRDQKGAQSRTTASERPVGVETGTQIAEMSGRADVAGARDATAAMAPACALGIFGGLDLGIVQTTSFSSRTIGRGAPAVCMDVPVIGAGLAGDVEQSGAARSGPGRTSCRSYRRVAVRATFLRTVPGRSRAGHAAAGARAAARARDAADSHVRMPNDFKEARLIVLDVVEM</sequence>
<evidence type="ECO:0000256" key="1">
    <source>
        <dbReference type="SAM" id="MobiDB-lite"/>
    </source>
</evidence>
<evidence type="ECO:0000313" key="2">
    <source>
        <dbReference type="EMBL" id="QPQ92561.1"/>
    </source>
</evidence>
<dbReference type="Proteomes" id="UP001056386">
    <property type="component" value="Chromosome 1"/>
</dbReference>
<protein>
    <submittedName>
        <fullName evidence="2">Uncharacterized protein</fullName>
    </submittedName>
</protein>
<dbReference type="EMBL" id="CP065601">
    <property type="protein sequence ID" value="QPQ92561.1"/>
    <property type="molecule type" value="Genomic_DNA"/>
</dbReference>
<accession>A0AAQ0BU45</accession>
<evidence type="ECO:0000313" key="4">
    <source>
        <dbReference type="Proteomes" id="UP000594892"/>
    </source>
</evidence>
<reference evidence="3" key="2">
    <citation type="submission" date="2022-06" db="EMBL/GenBank/DDBJ databases">
        <title>Draft genome sequence of Burkholderia glumae strain GR20004 isolated from rice panicle showing bacterial panicle blight.</title>
        <authorList>
            <person name="Choi S.Y."/>
            <person name="Lee Y.H."/>
        </authorList>
    </citation>
    <scope>NUCLEOTIDE SEQUENCE</scope>
    <source>
        <strain evidence="3">GR20004</strain>
    </source>
</reference>
<dbReference type="RefSeq" id="WP_127913927.1">
    <property type="nucleotide sequence ID" value="NZ_CP021074.1"/>
</dbReference>
<feature type="region of interest" description="Disordered" evidence="1">
    <location>
        <begin position="1"/>
        <end position="33"/>
    </location>
</feature>
<name>A0AAQ0BU45_BURGL</name>
<organism evidence="2 4">
    <name type="scientific">Burkholderia glumae</name>
    <name type="common">Pseudomonas glumae</name>
    <dbReference type="NCBI Taxonomy" id="337"/>
    <lineage>
        <taxon>Bacteria</taxon>
        <taxon>Pseudomonadati</taxon>
        <taxon>Pseudomonadota</taxon>
        <taxon>Betaproteobacteria</taxon>
        <taxon>Burkholderiales</taxon>
        <taxon>Burkholderiaceae</taxon>
        <taxon>Burkholderia</taxon>
    </lineage>
</organism>
<evidence type="ECO:0000313" key="3">
    <source>
        <dbReference type="EMBL" id="USS45538.1"/>
    </source>
</evidence>
<reference evidence="2 4" key="1">
    <citation type="submission" date="2020-12" db="EMBL/GenBank/DDBJ databases">
        <title>FDA dAtabase for Regulatory Grade micrObial Sequences (FDA-ARGOS): Supporting development and validation of Infectious Disease Dx tests.</title>
        <authorList>
            <person name="Minogue T."/>
            <person name="Wolcott M."/>
            <person name="Wasieloski L."/>
            <person name="Aguilar W."/>
            <person name="Moore D."/>
            <person name="Jaissle J."/>
            <person name="Tallon L."/>
            <person name="Sadzewicz L."/>
            <person name="Zhao X."/>
            <person name="Boylan J."/>
            <person name="Ott S."/>
            <person name="Bowen H."/>
            <person name="Vavikolanu K."/>
            <person name="Mehta A."/>
            <person name="Aluvathingal J."/>
            <person name="Nadendla S."/>
            <person name="Yan Y."/>
            <person name="Sichtig H."/>
        </authorList>
    </citation>
    <scope>NUCLEOTIDE SEQUENCE [LARGE SCALE GENOMIC DNA]</scope>
    <source>
        <strain evidence="2 4">FDAARGOS_949</strain>
    </source>
</reference>
<gene>
    <name evidence="2" type="ORF">I6H06_26235</name>
    <name evidence="3" type="ORF">NFI99_28630</name>
</gene>
<dbReference type="Proteomes" id="UP000594892">
    <property type="component" value="Chromosome 2"/>
</dbReference>
<dbReference type="EMBL" id="CP099587">
    <property type="protein sequence ID" value="USS45538.1"/>
    <property type="molecule type" value="Genomic_DNA"/>
</dbReference>
<keyword evidence="5" id="KW-1185">Reference proteome</keyword>